<organism evidence="9 10">
    <name type="scientific">Desulfurispirillum indicum (strain ATCC BAA-1389 / DSM 22839 / S5)</name>
    <dbReference type="NCBI Taxonomy" id="653733"/>
    <lineage>
        <taxon>Bacteria</taxon>
        <taxon>Pseudomonadati</taxon>
        <taxon>Chrysiogenota</taxon>
        <taxon>Chrysiogenia</taxon>
        <taxon>Chrysiogenales</taxon>
        <taxon>Chrysiogenaceae</taxon>
        <taxon>Desulfurispirillum</taxon>
    </lineage>
</organism>
<dbReference type="GO" id="GO:0015297">
    <property type="term" value="F:antiporter activity"/>
    <property type="evidence" value="ECO:0007669"/>
    <property type="project" value="InterPro"/>
</dbReference>
<dbReference type="OrthoDB" id="3254016at2"/>
<keyword evidence="6 8" id="KW-1133">Transmembrane helix</keyword>
<protein>
    <submittedName>
        <fullName evidence="9">Bile acid:sodium symporter</fullName>
    </submittedName>
</protein>
<dbReference type="GO" id="GO:0015105">
    <property type="term" value="F:arsenite transmembrane transporter activity"/>
    <property type="evidence" value="ECO:0007669"/>
    <property type="project" value="TreeGrafter"/>
</dbReference>
<evidence type="ECO:0000256" key="1">
    <source>
        <dbReference type="ARBA" id="ARBA00004651"/>
    </source>
</evidence>
<feature type="transmembrane region" description="Helical" evidence="8">
    <location>
        <begin position="289"/>
        <end position="311"/>
    </location>
</feature>
<keyword evidence="3" id="KW-0813">Transport</keyword>
<dbReference type="Pfam" id="PF01758">
    <property type="entry name" value="SBF"/>
    <property type="match status" value="1"/>
</dbReference>
<evidence type="ECO:0000256" key="7">
    <source>
        <dbReference type="ARBA" id="ARBA00023136"/>
    </source>
</evidence>
<comment type="subcellular location">
    <subcellularLocation>
        <location evidence="1">Cell membrane</location>
        <topology evidence="1">Multi-pass membrane protein</topology>
    </subcellularLocation>
</comment>
<evidence type="ECO:0000256" key="8">
    <source>
        <dbReference type="SAM" id="Phobius"/>
    </source>
</evidence>
<evidence type="ECO:0000256" key="4">
    <source>
        <dbReference type="ARBA" id="ARBA00022475"/>
    </source>
</evidence>
<dbReference type="STRING" id="653733.Selin_1592"/>
<dbReference type="InterPro" id="IPR004706">
    <property type="entry name" value="Arsenical-R_Acr3"/>
</dbReference>
<proteinExistence type="inferred from homology"/>
<feature type="transmembrane region" description="Helical" evidence="8">
    <location>
        <begin position="98"/>
        <end position="116"/>
    </location>
</feature>
<dbReference type="GO" id="GO:0005886">
    <property type="term" value="C:plasma membrane"/>
    <property type="evidence" value="ECO:0007669"/>
    <property type="project" value="UniProtKB-SubCell"/>
</dbReference>
<sequence>MSRLILEKFQILFYLSAIALGLGIGSLAHTTPQVLDTLLWPLLGLLLYSTFTQVPLEGLWKQGLADQRFLWAAVTGNFLLLPLLVLLMTSLLPDSPGLRLGVLLVLLVPCTDWFITFTQLGGGDTRRAIAFAPVSLLLQMLCLPAYLWFFSGESAMLASTGHNMLLAFGGLILLPLALAYLTRKNAHQSRKRQTLLEGLGWLPVPLLSIVVCLIAITQVHVVLEAGALLLPAALAFIAFLVVAALAARLMAHCFRLPVQQGRVLAFSYGTRNSFVVLPLALALPQGYELAVSIVVLQSLIELFGMVLYLWWVPTRLFPPGPQKAHPGGE</sequence>
<dbReference type="KEGG" id="din:Selin_1592"/>
<evidence type="ECO:0000256" key="2">
    <source>
        <dbReference type="ARBA" id="ARBA00010110"/>
    </source>
</evidence>
<feature type="transmembrane region" description="Helical" evidence="8">
    <location>
        <begin position="38"/>
        <end position="56"/>
    </location>
</feature>
<feature type="transmembrane region" description="Helical" evidence="8">
    <location>
        <begin position="128"/>
        <end position="149"/>
    </location>
</feature>
<evidence type="ECO:0000256" key="6">
    <source>
        <dbReference type="ARBA" id="ARBA00022989"/>
    </source>
</evidence>
<feature type="transmembrane region" description="Helical" evidence="8">
    <location>
        <begin position="228"/>
        <end position="251"/>
    </location>
</feature>
<dbReference type="EMBL" id="CP002432">
    <property type="protein sequence ID" value="ADU66322.1"/>
    <property type="molecule type" value="Genomic_DNA"/>
</dbReference>
<evidence type="ECO:0000313" key="10">
    <source>
        <dbReference type="Proteomes" id="UP000002572"/>
    </source>
</evidence>
<dbReference type="RefSeq" id="WP_013506203.1">
    <property type="nucleotide sequence ID" value="NC_014836.1"/>
</dbReference>
<dbReference type="HOGENOM" id="CLU_022869_1_1_0"/>
<dbReference type="InterPro" id="IPR038770">
    <property type="entry name" value="Na+/solute_symporter_sf"/>
</dbReference>
<feature type="transmembrane region" description="Helical" evidence="8">
    <location>
        <begin position="194"/>
        <end position="216"/>
    </location>
</feature>
<dbReference type="PANTHER" id="PTHR43057">
    <property type="entry name" value="ARSENITE EFFLUX TRANSPORTER"/>
    <property type="match status" value="1"/>
</dbReference>
<gene>
    <name evidence="9" type="ordered locus">Selin_1592</name>
</gene>
<feature type="transmembrane region" description="Helical" evidence="8">
    <location>
        <begin position="161"/>
        <end position="182"/>
    </location>
</feature>
<dbReference type="eggNOG" id="COG0798">
    <property type="taxonomic scope" value="Bacteria"/>
</dbReference>
<dbReference type="Gene3D" id="1.20.1530.20">
    <property type="match status" value="1"/>
</dbReference>
<dbReference type="InParanoid" id="E6W0A4"/>
<dbReference type="AlphaFoldDB" id="E6W0A4"/>
<dbReference type="GO" id="GO:0015104">
    <property type="term" value="F:antimonite transmembrane transporter activity"/>
    <property type="evidence" value="ECO:0007669"/>
    <property type="project" value="TreeGrafter"/>
</dbReference>
<feature type="transmembrane region" description="Helical" evidence="8">
    <location>
        <begin position="68"/>
        <end position="92"/>
    </location>
</feature>
<evidence type="ECO:0000256" key="5">
    <source>
        <dbReference type="ARBA" id="ARBA00022692"/>
    </source>
</evidence>
<keyword evidence="10" id="KW-1185">Reference proteome</keyword>
<dbReference type="InterPro" id="IPR002657">
    <property type="entry name" value="BilAc:Na_symport/Acr3"/>
</dbReference>
<keyword evidence="4" id="KW-1003">Cell membrane</keyword>
<accession>E6W0A4</accession>
<dbReference type="Proteomes" id="UP000002572">
    <property type="component" value="Chromosome"/>
</dbReference>
<keyword evidence="5 8" id="KW-0812">Transmembrane</keyword>
<keyword evidence="7 8" id="KW-0472">Membrane</keyword>
<evidence type="ECO:0000313" key="9">
    <source>
        <dbReference type="EMBL" id="ADU66322.1"/>
    </source>
</evidence>
<feature type="transmembrane region" description="Helical" evidence="8">
    <location>
        <begin position="12"/>
        <end position="32"/>
    </location>
</feature>
<comment type="similarity">
    <text evidence="2">Belongs to the arsenical resistance-3 (ACR3) (TC 2.A.59) family.</text>
</comment>
<name>E6W0A4_DESIS</name>
<reference evidence="9 10" key="1">
    <citation type="submission" date="2010-12" db="EMBL/GenBank/DDBJ databases">
        <title>Complete sequence of Desulfurispirillum indicum S5.</title>
        <authorList>
            <consortium name="US DOE Joint Genome Institute"/>
            <person name="Lucas S."/>
            <person name="Copeland A."/>
            <person name="Lapidus A."/>
            <person name="Cheng J.-F."/>
            <person name="Goodwin L."/>
            <person name="Pitluck S."/>
            <person name="Chertkov O."/>
            <person name="Held B."/>
            <person name="Detter J.C."/>
            <person name="Han C."/>
            <person name="Tapia R."/>
            <person name="Land M."/>
            <person name="Hauser L."/>
            <person name="Kyrpides N."/>
            <person name="Ivanova N."/>
            <person name="Mikhailova N."/>
            <person name="Haggblom M."/>
            <person name="Rauschenbach I."/>
            <person name="Bini E."/>
            <person name="Woyke T."/>
        </authorList>
    </citation>
    <scope>NUCLEOTIDE SEQUENCE [LARGE SCALE GENOMIC DNA]</scope>
    <source>
        <strain evidence="10">ATCC BAA-1389 / DSM 22839 / S5</strain>
    </source>
</reference>
<dbReference type="PANTHER" id="PTHR43057:SF1">
    <property type="entry name" value="ARSENICAL-RESISTANCE PROTEIN 3"/>
    <property type="match status" value="1"/>
</dbReference>
<evidence type="ECO:0000256" key="3">
    <source>
        <dbReference type="ARBA" id="ARBA00022448"/>
    </source>
</evidence>